<dbReference type="EMBL" id="ACPB03021926">
    <property type="status" value="NOT_ANNOTATED_CDS"/>
    <property type="molecule type" value="Genomic_DNA"/>
</dbReference>
<dbReference type="InParanoid" id="T1I9H5"/>
<dbReference type="HOGENOM" id="CLU_2760952_0_0_1"/>
<dbReference type="VEuPathDB" id="VectorBase:RPRC012947"/>
<evidence type="ECO:0000313" key="2">
    <source>
        <dbReference type="Proteomes" id="UP000015103"/>
    </source>
</evidence>
<name>T1I9H5_RHOPR</name>
<protein>
    <submittedName>
        <fullName evidence="1">Uncharacterized protein</fullName>
    </submittedName>
</protein>
<dbReference type="Proteomes" id="UP000015103">
    <property type="component" value="Unassembled WGS sequence"/>
</dbReference>
<organism evidence="1 2">
    <name type="scientific">Rhodnius prolixus</name>
    <name type="common">Triatomid bug</name>
    <dbReference type="NCBI Taxonomy" id="13249"/>
    <lineage>
        <taxon>Eukaryota</taxon>
        <taxon>Metazoa</taxon>
        <taxon>Ecdysozoa</taxon>
        <taxon>Arthropoda</taxon>
        <taxon>Hexapoda</taxon>
        <taxon>Insecta</taxon>
        <taxon>Pterygota</taxon>
        <taxon>Neoptera</taxon>
        <taxon>Paraneoptera</taxon>
        <taxon>Hemiptera</taxon>
        <taxon>Heteroptera</taxon>
        <taxon>Panheteroptera</taxon>
        <taxon>Cimicomorpha</taxon>
        <taxon>Reduviidae</taxon>
        <taxon>Triatominae</taxon>
        <taxon>Rhodnius</taxon>
    </lineage>
</organism>
<keyword evidence="2" id="KW-1185">Reference proteome</keyword>
<reference evidence="1" key="1">
    <citation type="submission" date="2015-05" db="UniProtKB">
        <authorList>
            <consortium name="EnsemblMetazoa"/>
        </authorList>
    </citation>
    <scope>IDENTIFICATION</scope>
</reference>
<dbReference type="EnsemblMetazoa" id="RPRC012947-RA">
    <property type="protein sequence ID" value="RPRC012947-PA"/>
    <property type="gene ID" value="RPRC012947"/>
</dbReference>
<sequence length="70" mass="8417">MSLQQRLLRKKIRKREAKKLQLLNRNSKLKKKRPYFNVTDQNIEENRVNNDVHNEVVGKSKLGALYKFFC</sequence>
<dbReference type="AlphaFoldDB" id="T1I9H5"/>
<evidence type="ECO:0000313" key="1">
    <source>
        <dbReference type="EnsemblMetazoa" id="RPRC012947-PA"/>
    </source>
</evidence>
<accession>T1I9H5</accession>
<proteinExistence type="predicted"/>